<dbReference type="Pfam" id="PF03514">
    <property type="entry name" value="GRAS"/>
    <property type="match status" value="2"/>
</dbReference>
<dbReference type="PANTHER" id="PTHR31636">
    <property type="entry name" value="OSJNBA0084A10.13 PROTEIN-RELATED"/>
    <property type="match status" value="1"/>
</dbReference>
<feature type="region of interest" description="VHIID" evidence="5">
    <location>
        <begin position="96"/>
        <end position="161"/>
    </location>
</feature>
<evidence type="ECO:0000256" key="3">
    <source>
        <dbReference type="ARBA" id="ARBA00023163"/>
    </source>
</evidence>
<reference evidence="6 7" key="1">
    <citation type="journal article" date="2023" name="Life. Sci Alliance">
        <title>Evolutionary insights into 3D genome organization and epigenetic landscape of Vigna mungo.</title>
        <authorList>
            <person name="Junaid A."/>
            <person name="Singh B."/>
            <person name="Bhatia S."/>
        </authorList>
    </citation>
    <scope>NUCLEOTIDE SEQUENCE [LARGE SCALE GENOMIC DNA]</scope>
    <source>
        <strain evidence="6">Urdbean</strain>
    </source>
</reference>
<gene>
    <name evidence="6" type="ORF">V8G54_027345</name>
</gene>
<feature type="region of interest" description="VHIID" evidence="5">
    <location>
        <begin position="580"/>
        <end position="645"/>
    </location>
</feature>
<organism evidence="6 7">
    <name type="scientific">Vigna mungo</name>
    <name type="common">Black gram</name>
    <name type="synonym">Phaseolus mungo</name>
    <dbReference type="NCBI Taxonomy" id="3915"/>
    <lineage>
        <taxon>Eukaryota</taxon>
        <taxon>Viridiplantae</taxon>
        <taxon>Streptophyta</taxon>
        <taxon>Embryophyta</taxon>
        <taxon>Tracheophyta</taxon>
        <taxon>Spermatophyta</taxon>
        <taxon>Magnoliopsida</taxon>
        <taxon>eudicotyledons</taxon>
        <taxon>Gunneridae</taxon>
        <taxon>Pentapetalae</taxon>
        <taxon>rosids</taxon>
        <taxon>fabids</taxon>
        <taxon>Fabales</taxon>
        <taxon>Fabaceae</taxon>
        <taxon>Papilionoideae</taxon>
        <taxon>50 kb inversion clade</taxon>
        <taxon>NPAAA clade</taxon>
        <taxon>indigoferoid/millettioid clade</taxon>
        <taxon>Phaseoleae</taxon>
        <taxon>Vigna</taxon>
    </lineage>
</organism>
<feature type="region of interest" description="SAW" evidence="5">
    <location>
        <begin position="361"/>
        <end position="435"/>
    </location>
</feature>
<dbReference type="InterPro" id="IPR005202">
    <property type="entry name" value="TF_GRAS"/>
</dbReference>
<dbReference type="PROSITE" id="PS50985">
    <property type="entry name" value="GRAS"/>
    <property type="match status" value="2"/>
</dbReference>
<dbReference type="EMBL" id="CP144693">
    <property type="protein sequence ID" value="WVZ01276.1"/>
    <property type="molecule type" value="Genomic_DNA"/>
</dbReference>
<keyword evidence="4" id="KW-0539">Nucleus</keyword>
<comment type="subcellular location">
    <subcellularLocation>
        <location evidence="1">Nucleus</location>
    </subcellularLocation>
</comment>
<feature type="short sequence motif" description="LXXLL motif" evidence="5">
    <location>
        <begin position="220"/>
        <end position="224"/>
    </location>
</feature>
<evidence type="ECO:0000313" key="7">
    <source>
        <dbReference type="Proteomes" id="UP001374535"/>
    </source>
</evidence>
<proteinExistence type="inferred from homology"/>
<comment type="similarity">
    <text evidence="5">Belongs to the GRAS family.</text>
</comment>
<evidence type="ECO:0000256" key="1">
    <source>
        <dbReference type="ARBA" id="ARBA00004123"/>
    </source>
</evidence>
<feature type="short sequence motif" description="VHIID" evidence="5">
    <location>
        <begin position="127"/>
        <end position="131"/>
    </location>
</feature>
<evidence type="ECO:0000256" key="2">
    <source>
        <dbReference type="ARBA" id="ARBA00023015"/>
    </source>
</evidence>
<dbReference type="AlphaFoldDB" id="A0AAQ3RRA7"/>
<sequence>SPCQWLRELRLESQGLNPISLLIDCAKCVASGSIKNADIGLEYISQISSADGNAVQRMVSYFSEALGHRIIKHLPGVYKSISPSKTSLSSDDILAEKYFYELCPFLKFSYLITNQAIVEAMECEMVVHIIDLHCCEPAQWIDLLLTFKNRRGGPPHLKITGINESKEVLDQVNFHVTSEAGKYDFPLQFYPVVSKLEDVDFEKLPVKTGDAVAITSVLQLHLLLSTDDDMAGRISPAVAASMNLQRTVHMGQRTFAEWLERDMINAYILSPDSALSPLSFGASPKMGNLLKAMRKLNPKLVVVTEQESNLNGSNLMERVDRALYFYSALFDCLDSTVMRTSVERQKLEKTLFGEQIKNIIACEGVERKERHEKLEKWIRRLEMAGFVKVPLSYNGRIEAKNLLQRYSSKYKFREENDCLFVCWSDRPLIGNVVRTREVAWWYTLSFGCPRTNLYGHRSARKFAIWPCILFFPVVLIKLSLNILDSPYPWLKDMNGEDRNKYLARILNACAKFIESGSIMNADTGLDHIAHIASPYGDAMQRVATYVSEGLAFQVLKNLQGVPKAVNLSKTMSTSEEQLVKKTFYDLYPFLKTAYVITSHAIAEAVEGEEVIHVIDLCASDAAQWIYLMHRLKESLKSPPLLKITGIHEKKEILEQVDTQLRVEAKSLNFKLEFNAIVSTLENVDLEELPVKKGEPLAISSVLQLHTLLATDDAVVCNRSSKEEPMHQRTFAEMLGKQKTNLSSESSLIQLSLCATSTKMMDFLKGLWKLQPRVMVVTEQESSGNGSLTERVDKALDFYGALFNCLESTVSTTLVQRNIMERTLLGQEIKNIVAGEGVERKERHEKLENWTPKLEMAGFGKRHISHHWITQARKQLQGYGNGYSFCPENNSLFVCWNDKPLFSVSAWTVQKMNNMVM</sequence>
<feature type="region of interest" description="Leucine repeat II (LRII)" evidence="5">
    <location>
        <begin position="171"/>
        <end position="203"/>
    </location>
</feature>
<feature type="region of interest" description="Leucine repeat II (LRII)" evidence="5">
    <location>
        <begin position="655"/>
        <end position="687"/>
    </location>
</feature>
<keyword evidence="7" id="KW-1185">Reference proteome</keyword>
<comment type="caution">
    <text evidence="5">Lacks conserved residue(s) required for the propagation of feature annotation.</text>
</comment>
<evidence type="ECO:0000256" key="5">
    <source>
        <dbReference type="PROSITE-ProRule" id="PRU01191"/>
    </source>
</evidence>
<feature type="short sequence motif" description="VHIID" evidence="5">
    <location>
        <begin position="611"/>
        <end position="615"/>
    </location>
</feature>
<evidence type="ECO:0000256" key="4">
    <source>
        <dbReference type="ARBA" id="ARBA00023242"/>
    </source>
</evidence>
<feature type="non-terminal residue" evidence="6">
    <location>
        <position position="1"/>
    </location>
</feature>
<dbReference type="GO" id="GO:0005634">
    <property type="term" value="C:nucleus"/>
    <property type="evidence" value="ECO:0007669"/>
    <property type="project" value="UniProtKB-SubCell"/>
</dbReference>
<feature type="region of interest" description="SAW" evidence="5">
    <location>
        <begin position="833"/>
        <end position="907"/>
    </location>
</feature>
<keyword evidence="2" id="KW-0805">Transcription regulation</keyword>
<feature type="short sequence motif" description="LXXLL motif" evidence="5">
    <location>
        <begin position="704"/>
        <end position="708"/>
    </location>
</feature>
<name>A0AAQ3RRA7_VIGMU</name>
<evidence type="ECO:0008006" key="8">
    <source>
        <dbReference type="Google" id="ProtNLM"/>
    </source>
</evidence>
<keyword evidence="3" id="KW-0804">Transcription</keyword>
<dbReference type="Proteomes" id="UP001374535">
    <property type="component" value="Chromosome 8"/>
</dbReference>
<protein>
    <recommendedName>
        <fullName evidence="8">Scarecrow-like protein 3</fullName>
    </recommendedName>
</protein>
<accession>A0AAQ3RRA7</accession>
<evidence type="ECO:0000313" key="6">
    <source>
        <dbReference type="EMBL" id="WVZ01276.1"/>
    </source>
</evidence>